<reference evidence="3" key="1">
    <citation type="submission" date="2016-11" db="UniProtKB">
        <authorList>
            <consortium name="WormBaseParasite"/>
        </authorList>
    </citation>
    <scope>IDENTIFICATION</scope>
</reference>
<evidence type="ECO:0000313" key="3">
    <source>
        <dbReference type="WBParaSite" id="maker-unitig_15113-snap-gene-0.2-mRNA-1"/>
    </source>
</evidence>
<feature type="chain" id="PRO_5009318516" evidence="1">
    <location>
        <begin position="28"/>
        <end position="288"/>
    </location>
</feature>
<evidence type="ECO:0000256" key="1">
    <source>
        <dbReference type="SAM" id="SignalP"/>
    </source>
</evidence>
<dbReference type="AlphaFoldDB" id="A0A1I8F2C0"/>
<sequence length="288" mass="32552">MPSRGVFTLLSLYLILIVLEDAGLVAAGSKARHSQRSKPKLKRNEDNWCTSIEHVRSPLSYTLRNESNKIIIECPVRVLPRRSPCCRFRVQWYKDGRAIQFDRAGISPVSPESHSAIIDSMPYYPPDEPRQLQEGRLYMSRLRDGSEIELHFRDDRQADPFDCRFILAHRRGTPLAGAPRVVWSHSPDPGPSIRPTEPAQVACKPEDFGFAYLSDEWQKSSLMATCYRAGLSALRVSDRSHGYYSTLVEQFRLGFSADLSLKAKPQGPLEPAVDFTKNSSVCLGGRWN</sequence>
<evidence type="ECO:0000313" key="2">
    <source>
        <dbReference type="Proteomes" id="UP000095280"/>
    </source>
</evidence>
<dbReference type="Proteomes" id="UP000095280">
    <property type="component" value="Unplaced"/>
</dbReference>
<feature type="signal peptide" evidence="1">
    <location>
        <begin position="1"/>
        <end position="27"/>
    </location>
</feature>
<keyword evidence="2" id="KW-1185">Reference proteome</keyword>
<protein>
    <submittedName>
        <fullName evidence="3">Ig-like domain-containing protein</fullName>
    </submittedName>
</protein>
<keyword evidence="1" id="KW-0732">Signal</keyword>
<name>A0A1I8F2C0_9PLAT</name>
<dbReference type="WBParaSite" id="maker-unitig_15113-snap-gene-0.2-mRNA-1">
    <property type="protein sequence ID" value="maker-unitig_15113-snap-gene-0.2-mRNA-1"/>
    <property type="gene ID" value="maker-unitig_15113-snap-gene-0.2"/>
</dbReference>
<proteinExistence type="predicted"/>
<organism evidence="2 3">
    <name type="scientific">Macrostomum lignano</name>
    <dbReference type="NCBI Taxonomy" id="282301"/>
    <lineage>
        <taxon>Eukaryota</taxon>
        <taxon>Metazoa</taxon>
        <taxon>Spiralia</taxon>
        <taxon>Lophotrochozoa</taxon>
        <taxon>Platyhelminthes</taxon>
        <taxon>Rhabditophora</taxon>
        <taxon>Macrostomorpha</taxon>
        <taxon>Macrostomida</taxon>
        <taxon>Macrostomidae</taxon>
        <taxon>Macrostomum</taxon>
    </lineage>
</organism>
<accession>A0A1I8F2C0</accession>